<keyword evidence="2" id="KW-1185">Reference proteome</keyword>
<dbReference type="InParanoid" id="A0A0A0HVY5"/>
<evidence type="ECO:0000313" key="2">
    <source>
        <dbReference type="Proteomes" id="UP000001628"/>
    </source>
</evidence>
<dbReference type="GeneID" id="22587631"/>
<reference evidence="1 2" key="1">
    <citation type="journal article" date="2011" name="PLoS Genet.">
        <title>Comparative genomic analysis of human fungal pathogens causing paracoccidioidomycosis.</title>
        <authorList>
            <person name="Desjardins C.A."/>
            <person name="Champion M.D."/>
            <person name="Holder J.W."/>
            <person name="Muszewska A."/>
            <person name="Goldberg J."/>
            <person name="Bailao A.M."/>
            <person name="Brigido M.M."/>
            <person name="Ferreira M.E."/>
            <person name="Garcia A.M."/>
            <person name="Grynberg M."/>
            <person name="Gujja S."/>
            <person name="Heiman D.I."/>
            <person name="Henn M.R."/>
            <person name="Kodira C.D."/>
            <person name="Leon-Narvaez H."/>
            <person name="Longo L.V."/>
            <person name="Ma L.J."/>
            <person name="Malavazi I."/>
            <person name="Matsuo A.L."/>
            <person name="Morais F.V."/>
            <person name="Pereira M."/>
            <person name="Rodriguez-Brito S."/>
            <person name="Sakthikumar S."/>
            <person name="Salem-Izacc S.M."/>
            <person name="Sykes S.M."/>
            <person name="Teixeira M.M."/>
            <person name="Vallejo M.C."/>
            <person name="Walter M.E."/>
            <person name="Yandava C."/>
            <person name="Young S."/>
            <person name="Zeng Q."/>
            <person name="Zucker J."/>
            <person name="Felipe M.S."/>
            <person name="Goldman G.H."/>
            <person name="Haas B.J."/>
            <person name="McEwen J.G."/>
            <person name="Nino-Vega G."/>
            <person name="Puccia R."/>
            <person name="San-Blas G."/>
            <person name="Soares C.M."/>
            <person name="Birren B.W."/>
            <person name="Cuomo C.A."/>
        </authorList>
    </citation>
    <scope>NUCLEOTIDE SEQUENCE [LARGE SCALE GENOMIC DNA]</scope>
    <source>
        <strain evidence="1 2">Pb18</strain>
    </source>
</reference>
<dbReference type="KEGG" id="pbn:PADG_11734"/>
<dbReference type="RefSeq" id="XP_010759962.1">
    <property type="nucleotide sequence ID" value="XM_010761660.1"/>
</dbReference>
<dbReference type="Proteomes" id="UP000001628">
    <property type="component" value="Unassembled WGS sequence"/>
</dbReference>
<dbReference type="HOGENOM" id="CLU_2776641_0_0_1"/>
<sequence length="69" mass="7879">MRPIIERVGQPERDKEKYRAFVGGSIAARIKKIVAARFGILHDLAWYHPAAHNQQEGPVDSQNNKVENR</sequence>
<protein>
    <submittedName>
        <fullName evidence="1">Uncharacterized protein</fullName>
    </submittedName>
</protein>
<dbReference type="EMBL" id="KN275960">
    <property type="protein sequence ID" value="KGM92196.1"/>
    <property type="molecule type" value="Genomic_DNA"/>
</dbReference>
<dbReference type="VEuPathDB" id="FungiDB:PADG_11734"/>
<organism evidence="1 2">
    <name type="scientific">Paracoccidioides brasiliensis (strain Pb18)</name>
    <dbReference type="NCBI Taxonomy" id="502780"/>
    <lineage>
        <taxon>Eukaryota</taxon>
        <taxon>Fungi</taxon>
        <taxon>Dikarya</taxon>
        <taxon>Ascomycota</taxon>
        <taxon>Pezizomycotina</taxon>
        <taxon>Eurotiomycetes</taxon>
        <taxon>Eurotiomycetidae</taxon>
        <taxon>Onygenales</taxon>
        <taxon>Ajellomycetaceae</taxon>
        <taxon>Paracoccidioides</taxon>
    </lineage>
</organism>
<accession>A0A0A0HVY5</accession>
<gene>
    <name evidence="1" type="ORF">PADG_11734</name>
</gene>
<proteinExistence type="predicted"/>
<evidence type="ECO:0000313" key="1">
    <source>
        <dbReference type="EMBL" id="KGM92196.1"/>
    </source>
</evidence>
<dbReference type="AlphaFoldDB" id="A0A0A0HVY5"/>
<name>A0A0A0HVY5_PARBD</name>